<dbReference type="Gene3D" id="3.10.450.360">
    <property type="match status" value="1"/>
</dbReference>
<accession>A0ABW5CVP1</accession>
<evidence type="ECO:0000313" key="7">
    <source>
        <dbReference type="Proteomes" id="UP001597374"/>
    </source>
</evidence>
<keyword evidence="7" id="KW-1185">Reference proteome</keyword>
<evidence type="ECO:0000256" key="1">
    <source>
        <dbReference type="ARBA" id="ARBA00004236"/>
    </source>
</evidence>
<protein>
    <submittedName>
        <fullName evidence="6">SdiA-regulated domain-containing protein</fullName>
    </submittedName>
</protein>
<evidence type="ECO:0000256" key="5">
    <source>
        <dbReference type="SAM" id="MobiDB-lite"/>
    </source>
</evidence>
<feature type="region of interest" description="Disordered" evidence="5">
    <location>
        <begin position="146"/>
        <end position="174"/>
    </location>
</feature>
<dbReference type="InterPro" id="IPR009722">
    <property type="entry name" value="YjiK/CarP"/>
</dbReference>
<comment type="subcellular location">
    <subcellularLocation>
        <location evidence="1">Cell membrane</location>
    </subcellularLocation>
</comment>
<comment type="caution">
    <text evidence="6">The sequence shown here is derived from an EMBL/GenBank/DDBJ whole genome shotgun (WGS) entry which is preliminary data.</text>
</comment>
<proteinExistence type="inferred from homology"/>
<keyword evidence="4" id="KW-0472">Membrane</keyword>
<dbReference type="SUPFAM" id="SSF160574">
    <property type="entry name" value="BT0923-like"/>
    <property type="match status" value="1"/>
</dbReference>
<dbReference type="InterPro" id="IPR011042">
    <property type="entry name" value="6-blade_b-propeller_TolB-like"/>
</dbReference>
<dbReference type="EMBL" id="JBHUIM010000001">
    <property type="protein sequence ID" value="MFD2245899.1"/>
    <property type="molecule type" value="Genomic_DNA"/>
</dbReference>
<evidence type="ECO:0000256" key="4">
    <source>
        <dbReference type="ARBA" id="ARBA00023136"/>
    </source>
</evidence>
<evidence type="ECO:0000313" key="6">
    <source>
        <dbReference type="EMBL" id="MFD2245899.1"/>
    </source>
</evidence>
<reference evidence="7" key="1">
    <citation type="journal article" date="2019" name="Int. J. Syst. Evol. Microbiol.">
        <title>The Global Catalogue of Microorganisms (GCM) 10K type strain sequencing project: providing services to taxonomists for standard genome sequencing and annotation.</title>
        <authorList>
            <consortium name="The Broad Institute Genomics Platform"/>
            <consortium name="The Broad Institute Genome Sequencing Center for Infectious Disease"/>
            <person name="Wu L."/>
            <person name="Ma J."/>
        </authorList>
    </citation>
    <scope>NUCLEOTIDE SEQUENCE [LARGE SCALE GENOMIC DNA]</scope>
    <source>
        <strain evidence="7">CGMCC 4.1782</strain>
    </source>
</reference>
<evidence type="ECO:0000256" key="3">
    <source>
        <dbReference type="ARBA" id="ARBA00022475"/>
    </source>
</evidence>
<organism evidence="6 7">
    <name type="scientific">Pontibacter ruber</name>
    <dbReference type="NCBI Taxonomy" id="1343895"/>
    <lineage>
        <taxon>Bacteria</taxon>
        <taxon>Pseudomonadati</taxon>
        <taxon>Bacteroidota</taxon>
        <taxon>Cytophagia</taxon>
        <taxon>Cytophagales</taxon>
        <taxon>Hymenobacteraceae</taxon>
        <taxon>Pontibacter</taxon>
    </lineage>
</organism>
<sequence length="425" mass="46680">MKKTYFYAMTLATLLAGSACEPIWDNVKVPEPVQIQFTELYPGVKHVEWEEEQGNFEAEFKISGHERTALFSADGKLLTYSEELEERYLPEPIRSLLQTQYGSFKVEEAYRVHENKTATYVVELEDNNQDVLLRFDNKGTLLQEQTTATAGTTSETASLIPVGSPGSAANSPLTEPEARWELPGNLREVSGIALLSDDLIACVQDEEGAIHLYDLGKKQVVQKIDFAGPGDYEGIAVAGKDAFILRSDGTLFEVADFRNSSPAVKEHKTVLAATQDAEGLAYDEENDRLLIACKGFDSKLGENKGIYAFTLADKKMESKPAITIPLTQEQLASAGKKKQKSKYDVLQPSSLEKHPTSGELYVLDAANSRLHTLDELGRIQKTTTLDKNLLSQPEGMTFGANGELYIASEGGKKGNGVIVKYPKGI</sequence>
<dbReference type="Gene3D" id="2.120.10.30">
    <property type="entry name" value="TolB, C-terminal domain"/>
    <property type="match status" value="1"/>
</dbReference>
<dbReference type="RefSeq" id="WP_250427544.1">
    <property type="nucleotide sequence ID" value="NZ_JALPRR010000001.1"/>
</dbReference>
<dbReference type="Proteomes" id="UP001597374">
    <property type="component" value="Unassembled WGS sequence"/>
</dbReference>
<name>A0ABW5CVP1_9BACT</name>
<feature type="compositionally biased region" description="Low complexity" evidence="5">
    <location>
        <begin position="146"/>
        <end position="159"/>
    </location>
</feature>
<dbReference type="Pfam" id="PF06977">
    <property type="entry name" value="SdiA-regulated"/>
    <property type="match status" value="1"/>
</dbReference>
<gene>
    <name evidence="6" type="ORF">ACFSKP_06505</name>
</gene>
<dbReference type="PROSITE" id="PS51257">
    <property type="entry name" value="PROKAR_LIPOPROTEIN"/>
    <property type="match status" value="1"/>
</dbReference>
<dbReference type="SUPFAM" id="SSF101898">
    <property type="entry name" value="NHL repeat"/>
    <property type="match status" value="1"/>
</dbReference>
<comment type="similarity">
    <text evidence="2">Belongs to the YjiK family.</text>
</comment>
<evidence type="ECO:0000256" key="2">
    <source>
        <dbReference type="ARBA" id="ARBA00009852"/>
    </source>
</evidence>
<keyword evidence="3" id="KW-1003">Cell membrane</keyword>